<keyword evidence="4 14" id="KW-0288">FMN</keyword>
<dbReference type="NCBIfam" id="NF004161">
    <property type="entry name" value="PRK05627.1-4"/>
    <property type="match status" value="1"/>
</dbReference>
<dbReference type="InterPro" id="IPR023468">
    <property type="entry name" value="Riboflavin_kinase"/>
</dbReference>
<accession>A0A7S8CAG0</accession>
<keyword evidence="3 14" id="KW-0285">Flavoprotein</keyword>
<dbReference type="SMART" id="SM00904">
    <property type="entry name" value="Flavokinase"/>
    <property type="match status" value="1"/>
</dbReference>
<comment type="similarity">
    <text evidence="14">Belongs to the ribF family.</text>
</comment>
<evidence type="ECO:0000256" key="1">
    <source>
        <dbReference type="ARBA" id="ARBA00004726"/>
    </source>
</evidence>
<dbReference type="NCBIfam" id="NF004162">
    <property type="entry name" value="PRK05627.1-5"/>
    <property type="match status" value="1"/>
</dbReference>
<dbReference type="GO" id="GO:0009398">
    <property type="term" value="P:FMN biosynthetic process"/>
    <property type="evidence" value="ECO:0007669"/>
    <property type="project" value="UniProtKB-UniRule"/>
</dbReference>
<dbReference type="InterPro" id="IPR015865">
    <property type="entry name" value="Riboflavin_kinase_bac/euk"/>
</dbReference>
<keyword evidence="6 14" id="KW-0548">Nucleotidyltransferase</keyword>
<dbReference type="FunFam" id="2.40.30.30:FF:000004">
    <property type="entry name" value="Riboflavin biosynthesis protein"/>
    <property type="match status" value="1"/>
</dbReference>
<keyword evidence="17" id="KW-1185">Reference proteome</keyword>
<sequence length="315" mass="36540">MELIHIYHPHQLRKEEFPELSMALGYFDGVHLGHQEVIRRAVRNAKENDRKSAIMTFDPHPSVVLGFKHKHVQFITPLKDKIKLFENLGVDYIFVVRFTSEFASLDPQSYIDQYIIGLHVKHVVAGFDFSYGRLGKGTMETISFHSREAFTFEVVQKQDFINEKVSSTRIREALRVGDTHLVEKLLGRPYTMKGTVIHGDKRGRKIGFPTANIELADDYLLPSPGVYAMEVTIQGVSYEGVCNIGYRPTFKDPNEKKLSIEVHLFQFERSIYGEEITLHWLKRIRNEQKFSGIEELVQQIEKDKQEAIVFFHDRK</sequence>
<comment type="catalytic activity">
    <reaction evidence="12 14">
        <text>riboflavin + ATP = FMN + ADP + H(+)</text>
        <dbReference type="Rhea" id="RHEA:14357"/>
        <dbReference type="ChEBI" id="CHEBI:15378"/>
        <dbReference type="ChEBI" id="CHEBI:30616"/>
        <dbReference type="ChEBI" id="CHEBI:57986"/>
        <dbReference type="ChEBI" id="CHEBI:58210"/>
        <dbReference type="ChEBI" id="CHEBI:456216"/>
        <dbReference type="EC" id="2.7.1.26"/>
    </reaction>
</comment>
<evidence type="ECO:0000256" key="14">
    <source>
        <dbReference type="PIRNR" id="PIRNR004491"/>
    </source>
</evidence>
<dbReference type="Pfam" id="PF06574">
    <property type="entry name" value="FAD_syn"/>
    <property type="match status" value="1"/>
</dbReference>
<evidence type="ECO:0000256" key="9">
    <source>
        <dbReference type="ARBA" id="ARBA00022827"/>
    </source>
</evidence>
<dbReference type="EC" id="2.7.1.26" evidence="14"/>
<evidence type="ECO:0000256" key="11">
    <source>
        <dbReference type="ARBA" id="ARBA00023268"/>
    </source>
</evidence>
<dbReference type="Gene3D" id="2.40.30.30">
    <property type="entry name" value="Riboflavin kinase-like"/>
    <property type="match status" value="1"/>
</dbReference>
<dbReference type="GO" id="GO:0009231">
    <property type="term" value="P:riboflavin biosynthetic process"/>
    <property type="evidence" value="ECO:0007669"/>
    <property type="project" value="InterPro"/>
</dbReference>
<dbReference type="Gene3D" id="3.40.50.620">
    <property type="entry name" value="HUPs"/>
    <property type="match status" value="1"/>
</dbReference>
<dbReference type="EMBL" id="CP049742">
    <property type="protein sequence ID" value="QPC46389.1"/>
    <property type="molecule type" value="Genomic_DNA"/>
</dbReference>
<gene>
    <name evidence="16" type="primary">ribF</name>
    <name evidence="16" type="ORF">G8O30_05115</name>
</gene>
<keyword evidence="10 14" id="KW-0067">ATP-binding</keyword>
<dbReference type="UniPathway" id="UPA00276">
    <property type="reaction ID" value="UER00406"/>
</dbReference>
<evidence type="ECO:0000313" key="16">
    <source>
        <dbReference type="EMBL" id="QPC46389.1"/>
    </source>
</evidence>
<evidence type="ECO:0000256" key="3">
    <source>
        <dbReference type="ARBA" id="ARBA00022630"/>
    </source>
</evidence>
<keyword evidence="8 14" id="KW-0418">Kinase</keyword>
<proteinExistence type="inferred from homology"/>
<dbReference type="GO" id="GO:0005524">
    <property type="term" value="F:ATP binding"/>
    <property type="evidence" value="ECO:0007669"/>
    <property type="project" value="UniProtKB-UniRule"/>
</dbReference>
<dbReference type="AlphaFoldDB" id="A0A7S8CAG0"/>
<dbReference type="InterPro" id="IPR015864">
    <property type="entry name" value="FAD_synthase"/>
</dbReference>
<keyword evidence="7 14" id="KW-0547">Nucleotide-binding</keyword>
<dbReference type="SUPFAM" id="SSF82114">
    <property type="entry name" value="Riboflavin kinase-like"/>
    <property type="match status" value="1"/>
</dbReference>
<dbReference type="PANTHER" id="PTHR22749">
    <property type="entry name" value="RIBOFLAVIN KINASE/FMN ADENYLYLTRANSFERASE"/>
    <property type="match status" value="1"/>
</dbReference>
<dbReference type="SUPFAM" id="SSF52374">
    <property type="entry name" value="Nucleotidylyl transferase"/>
    <property type="match status" value="1"/>
</dbReference>
<dbReference type="EC" id="2.7.7.2" evidence="14"/>
<evidence type="ECO:0000256" key="4">
    <source>
        <dbReference type="ARBA" id="ARBA00022643"/>
    </source>
</evidence>
<dbReference type="Proteomes" id="UP000593626">
    <property type="component" value="Chromosome"/>
</dbReference>
<dbReference type="InterPro" id="IPR014729">
    <property type="entry name" value="Rossmann-like_a/b/a_fold"/>
</dbReference>
<dbReference type="CDD" id="cd02064">
    <property type="entry name" value="FAD_synthetase_N"/>
    <property type="match status" value="1"/>
</dbReference>
<comment type="pathway">
    <text evidence="1 14">Cofactor biosynthesis; FAD biosynthesis; FAD from FMN: step 1/1.</text>
</comment>
<dbReference type="NCBIfam" id="TIGR00125">
    <property type="entry name" value="cyt_tran_rel"/>
    <property type="match status" value="1"/>
</dbReference>
<dbReference type="UniPathway" id="UPA00277">
    <property type="reaction ID" value="UER00407"/>
</dbReference>
<dbReference type="InterPro" id="IPR023465">
    <property type="entry name" value="Riboflavin_kinase_dom_sf"/>
</dbReference>
<evidence type="ECO:0000256" key="2">
    <source>
        <dbReference type="ARBA" id="ARBA00005201"/>
    </source>
</evidence>
<name>A0A7S8CAG0_9BACI</name>
<protein>
    <recommendedName>
        <fullName evidence="14">Riboflavin biosynthesis protein</fullName>
    </recommendedName>
    <domain>
        <recommendedName>
            <fullName evidence="14">Riboflavin kinase</fullName>
            <ecNumber evidence="14">2.7.1.26</ecNumber>
        </recommendedName>
        <alternativeName>
            <fullName evidence="14">Flavokinase</fullName>
        </alternativeName>
    </domain>
    <domain>
        <recommendedName>
            <fullName evidence="14">FMN adenylyltransferase</fullName>
            <ecNumber evidence="14">2.7.7.2</ecNumber>
        </recommendedName>
        <alternativeName>
            <fullName evidence="14">FAD pyrophosphorylase</fullName>
        </alternativeName>
        <alternativeName>
            <fullName evidence="14">FAD synthase</fullName>
        </alternativeName>
    </domain>
</protein>
<evidence type="ECO:0000256" key="8">
    <source>
        <dbReference type="ARBA" id="ARBA00022777"/>
    </source>
</evidence>
<feature type="domain" description="Riboflavin kinase" evidence="15">
    <location>
        <begin position="185"/>
        <end position="312"/>
    </location>
</feature>
<dbReference type="GO" id="GO:0003919">
    <property type="term" value="F:FMN adenylyltransferase activity"/>
    <property type="evidence" value="ECO:0007669"/>
    <property type="project" value="UniProtKB-UniRule"/>
</dbReference>
<dbReference type="InterPro" id="IPR002606">
    <property type="entry name" value="Riboflavin_kinase_bac"/>
</dbReference>
<dbReference type="GO" id="GO:0006747">
    <property type="term" value="P:FAD biosynthetic process"/>
    <property type="evidence" value="ECO:0007669"/>
    <property type="project" value="UniProtKB-UniRule"/>
</dbReference>
<dbReference type="InterPro" id="IPR004821">
    <property type="entry name" value="Cyt_trans-like"/>
</dbReference>
<dbReference type="KEGG" id="mcui:G8O30_05115"/>
<organism evidence="16 17">
    <name type="scientific">Mangrovibacillus cuniculi</name>
    <dbReference type="NCBI Taxonomy" id="2593652"/>
    <lineage>
        <taxon>Bacteria</taxon>
        <taxon>Bacillati</taxon>
        <taxon>Bacillota</taxon>
        <taxon>Bacilli</taxon>
        <taxon>Bacillales</taxon>
        <taxon>Bacillaceae</taxon>
        <taxon>Mangrovibacillus</taxon>
    </lineage>
</organism>
<evidence type="ECO:0000256" key="6">
    <source>
        <dbReference type="ARBA" id="ARBA00022695"/>
    </source>
</evidence>
<evidence type="ECO:0000259" key="15">
    <source>
        <dbReference type="SMART" id="SM00904"/>
    </source>
</evidence>
<dbReference type="FunFam" id="3.40.50.620:FF:000021">
    <property type="entry name" value="Riboflavin biosynthesis protein"/>
    <property type="match status" value="1"/>
</dbReference>
<evidence type="ECO:0000256" key="5">
    <source>
        <dbReference type="ARBA" id="ARBA00022679"/>
    </source>
</evidence>
<reference evidence="16 17" key="1">
    <citation type="submission" date="2019-07" db="EMBL/GenBank/DDBJ databases">
        <title>Genome sequence of 2 isolates from Red Sea Mangroves.</title>
        <authorList>
            <person name="Sefrji F."/>
            <person name="Michoud G."/>
            <person name="Merlino G."/>
            <person name="Daffonchio D."/>
        </authorList>
    </citation>
    <scope>NUCLEOTIDE SEQUENCE [LARGE SCALE GENOMIC DNA]</scope>
    <source>
        <strain evidence="16 17">R1DC41</strain>
    </source>
</reference>
<dbReference type="Pfam" id="PF01687">
    <property type="entry name" value="Flavokinase"/>
    <property type="match status" value="1"/>
</dbReference>
<evidence type="ECO:0000256" key="13">
    <source>
        <dbReference type="ARBA" id="ARBA00049494"/>
    </source>
</evidence>
<keyword evidence="11" id="KW-0511">Multifunctional enzyme</keyword>
<comment type="catalytic activity">
    <reaction evidence="13 14">
        <text>FMN + ATP + H(+) = FAD + diphosphate</text>
        <dbReference type="Rhea" id="RHEA:17237"/>
        <dbReference type="ChEBI" id="CHEBI:15378"/>
        <dbReference type="ChEBI" id="CHEBI:30616"/>
        <dbReference type="ChEBI" id="CHEBI:33019"/>
        <dbReference type="ChEBI" id="CHEBI:57692"/>
        <dbReference type="ChEBI" id="CHEBI:58210"/>
        <dbReference type="EC" id="2.7.7.2"/>
    </reaction>
</comment>
<dbReference type="NCBIfam" id="NF004160">
    <property type="entry name" value="PRK05627.1-3"/>
    <property type="match status" value="1"/>
</dbReference>
<evidence type="ECO:0000256" key="7">
    <source>
        <dbReference type="ARBA" id="ARBA00022741"/>
    </source>
</evidence>
<comment type="pathway">
    <text evidence="2 14">Cofactor biosynthesis; FMN biosynthesis; FMN from riboflavin (ATP route): step 1/1.</text>
</comment>
<evidence type="ECO:0000313" key="17">
    <source>
        <dbReference type="Proteomes" id="UP000593626"/>
    </source>
</evidence>
<evidence type="ECO:0000256" key="10">
    <source>
        <dbReference type="ARBA" id="ARBA00022840"/>
    </source>
</evidence>
<dbReference type="NCBIfam" id="TIGR00083">
    <property type="entry name" value="ribF"/>
    <property type="match status" value="1"/>
</dbReference>
<keyword evidence="9 14" id="KW-0274">FAD</keyword>
<dbReference type="GO" id="GO:0008531">
    <property type="term" value="F:riboflavin kinase activity"/>
    <property type="evidence" value="ECO:0007669"/>
    <property type="project" value="UniProtKB-UniRule"/>
</dbReference>
<evidence type="ECO:0000256" key="12">
    <source>
        <dbReference type="ARBA" id="ARBA00047880"/>
    </source>
</evidence>
<dbReference type="RefSeq" id="WP_239673913.1">
    <property type="nucleotide sequence ID" value="NZ_CP049742.1"/>
</dbReference>
<dbReference type="PANTHER" id="PTHR22749:SF6">
    <property type="entry name" value="RIBOFLAVIN KINASE"/>
    <property type="match status" value="1"/>
</dbReference>
<dbReference type="PIRSF" id="PIRSF004491">
    <property type="entry name" value="FAD_Synth"/>
    <property type="match status" value="1"/>
</dbReference>
<keyword evidence="5 14" id="KW-0808">Transferase</keyword>